<protein>
    <recommendedName>
        <fullName evidence="3">Soil-associated protein, TIGR03435 family</fullName>
    </recommendedName>
</protein>
<dbReference type="AlphaFoldDB" id="Q021X2"/>
<dbReference type="InParanoid" id="Q021X2"/>
<reference evidence="2" key="1">
    <citation type="submission" date="2006-10" db="EMBL/GenBank/DDBJ databases">
        <title>Complete sequence of Solibacter usitatus Ellin6076.</title>
        <authorList>
            <consortium name="US DOE Joint Genome Institute"/>
            <person name="Copeland A."/>
            <person name="Lucas S."/>
            <person name="Lapidus A."/>
            <person name="Barry K."/>
            <person name="Detter J.C."/>
            <person name="Glavina del Rio T."/>
            <person name="Hammon N."/>
            <person name="Israni S."/>
            <person name="Dalin E."/>
            <person name="Tice H."/>
            <person name="Pitluck S."/>
            <person name="Thompson L.S."/>
            <person name="Brettin T."/>
            <person name="Bruce D."/>
            <person name="Han C."/>
            <person name="Tapia R."/>
            <person name="Gilna P."/>
            <person name="Schmutz J."/>
            <person name="Larimer F."/>
            <person name="Land M."/>
            <person name="Hauser L."/>
            <person name="Kyrpides N."/>
            <person name="Mikhailova N."/>
            <person name="Janssen P.H."/>
            <person name="Kuske C.R."/>
            <person name="Richardson P."/>
        </authorList>
    </citation>
    <scope>NUCLEOTIDE SEQUENCE</scope>
    <source>
        <strain evidence="2">Ellin6076</strain>
    </source>
</reference>
<dbReference type="InterPro" id="IPR017801">
    <property type="entry name" value="DUF3738"/>
</dbReference>
<dbReference type="eggNOG" id="COG2027">
    <property type="taxonomic scope" value="Bacteria"/>
</dbReference>
<evidence type="ECO:0000256" key="1">
    <source>
        <dbReference type="SAM" id="MobiDB-lite"/>
    </source>
</evidence>
<dbReference type="EMBL" id="CP000473">
    <property type="protein sequence ID" value="ABJ84241.1"/>
    <property type="molecule type" value="Genomic_DNA"/>
</dbReference>
<dbReference type="HOGENOM" id="CLU_079080_0_0_0"/>
<evidence type="ECO:0008006" key="3">
    <source>
        <dbReference type="Google" id="ProtNLM"/>
    </source>
</evidence>
<evidence type="ECO:0000313" key="2">
    <source>
        <dbReference type="EMBL" id="ABJ84241.1"/>
    </source>
</evidence>
<accession>Q021X2</accession>
<name>Q021X2_SOLUE</name>
<organism evidence="2">
    <name type="scientific">Solibacter usitatus (strain Ellin6076)</name>
    <dbReference type="NCBI Taxonomy" id="234267"/>
    <lineage>
        <taxon>Bacteria</taxon>
        <taxon>Pseudomonadati</taxon>
        <taxon>Acidobacteriota</taxon>
        <taxon>Terriglobia</taxon>
        <taxon>Bryobacterales</taxon>
        <taxon>Solibacteraceae</taxon>
        <taxon>Candidatus Solibacter</taxon>
    </lineage>
</organism>
<dbReference type="OrthoDB" id="118222at2"/>
<gene>
    <name evidence="2" type="ordered locus">Acid_3264</name>
</gene>
<dbReference type="KEGG" id="sus:Acid_3264"/>
<dbReference type="NCBIfam" id="TIGR03435">
    <property type="entry name" value="Soli_TIGR03435"/>
    <property type="match status" value="1"/>
</dbReference>
<dbReference type="STRING" id="234267.Acid_3264"/>
<feature type="region of interest" description="Disordered" evidence="1">
    <location>
        <begin position="128"/>
        <end position="150"/>
    </location>
</feature>
<dbReference type="Pfam" id="PF12543">
    <property type="entry name" value="DUF3738"/>
    <property type="match status" value="1"/>
</dbReference>
<sequence length="235" mass="25718" precursor="true">MRMIVTLALAAAAYAQQFEVVSIKPADPNEHGSSGRTTPGTFEMHNTTLKTLVRAAYALNEYQLEGGPKWLDSERFNLVAKFPQAVPRDQTLHMLQAMLADRFHLEIHRVTKTLPEFALVIAKGGPKLQEASGEDRDRQSSSQGDRMIKGRGMPVASLAEMLISAVGAPVVDRTGLTGKYTFSLAFAPLQGTPRDDEPLPTIFTVLQEQLGLKLEAIKGPVQVVVIDRAERPAEN</sequence>
<proteinExistence type="predicted"/>